<feature type="domain" description="Nephrocystin 3-like N-terminal" evidence="4">
    <location>
        <begin position="207"/>
        <end position="355"/>
    </location>
</feature>
<feature type="repeat" description="WD" evidence="3">
    <location>
        <begin position="840"/>
        <end position="873"/>
    </location>
</feature>
<dbReference type="Proteomes" id="UP001218218">
    <property type="component" value="Unassembled WGS sequence"/>
</dbReference>
<evidence type="ECO:0000256" key="3">
    <source>
        <dbReference type="PROSITE-ProRule" id="PRU00221"/>
    </source>
</evidence>
<organism evidence="5 6">
    <name type="scientific">Mycena albidolilacea</name>
    <dbReference type="NCBI Taxonomy" id="1033008"/>
    <lineage>
        <taxon>Eukaryota</taxon>
        <taxon>Fungi</taxon>
        <taxon>Dikarya</taxon>
        <taxon>Basidiomycota</taxon>
        <taxon>Agaricomycotina</taxon>
        <taxon>Agaricomycetes</taxon>
        <taxon>Agaricomycetidae</taxon>
        <taxon>Agaricales</taxon>
        <taxon>Marasmiineae</taxon>
        <taxon>Mycenaceae</taxon>
        <taxon>Mycena</taxon>
    </lineage>
</organism>
<dbReference type="InterPro" id="IPR036322">
    <property type="entry name" value="WD40_repeat_dom_sf"/>
</dbReference>
<name>A0AAD7AQ40_9AGAR</name>
<dbReference type="InterPro" id="IPR050349">
    <property type="entry name" value="WD_LIS1/nudF_dynein_reg"/>
</dbReference>
<evidence type="ECO:0000313" key="6">
    <source>
        <dbReference type="Proteomes" id="UP001218218"/>
    </source>
</evidence>
<feature type="repeat" description="WD" evidence="3">
    <location>
        <begin position="967"/>
        <end position="1008"/>
    </location>
</feature>
<dbReference type="CDD" id="cd21037">
    <property type="entry name" value="MLKL_NTD"/>
    <property type="match status" value="1"/>
</dbReference>
<feature type="repeat" description="WD" evidence="3">
    <location>
        <begin position="1009"/>
        <end position="1050"/>
    </location>
</feature>
<dbReference type="SUPFAM" id="SSF52540">
    <property type="entry name" value="P-loop containing nucleoside triphosphate hydrolases"/>
    <property type="match status" value="1"/>
</dbReference>
<dbReference type="InterPro" id="IPR027417">
    <property type="entry name" value="P-loop_NTPase"/>
</dbReference>
<dbReference type="Gene3D" id="2.130.10.10">
    <property type="entry name" value="YVTN repeat-like/Quinoprotein amine dehydrogenase"/>
    <property type="match status" value="3"/>
</dbReference>
<dbReference type="InterPro" id="IPR056884">
    <property type="entry name" value="NPHP3-like_N"/>
</dbReference>
<sequence>MSGLLLVVDVVQRTGQTTEDVEKLTTHIQNLTRVLSEALERGTVPHLAGDRIDRLTSTLRRVSDDAGKLGSRGFIARALTTDQDERWLQGQIQALSWSIESFTVEKIETVMNMEFLLDDHVRFVQDSAHATHNIVKATHLAIQELSYNMEAREGCLPHAAQASFNCKDRESCSDSTRESILRDISEWVHCDYQEDSLTDTSATDVPPSQIFWLNGSAGTGKTTIAYTVAKECWNTVPRVLGASFFCSRDDDECSNLRLIFPTISHQLGIFNPAFGVAVSGVIKANPDIVYAGAQYQLDELIVKPLALVRDTFARSIVILDALDECRDTGTISTVLAALSHHVADLFPLKIFITSRPETQITMGFADPMLRSNTQRFVLHQVELPVVQADIHTYLSSRLAETRTLYSISEYWPSPEYLRALAQLSSGLFIFASTSVKFIEDPFYSNPREQLALLIRNAGRVVGRSSPSDCLDQLYKQILTLAYPELSYQQLRVLKTVLGSILHLRDPLSTVALDNLLGLSPGRVKETLLRLHSLVIVPDSDDQSIRLLHPSFFDFLTQPTRCSIPRFTMKCKEQNTLIALSCLRGMNQLTRDICRIGQPTLLNTAIPDLSVRIAVYVPPHLKYACRHWGSHLSSALLTDMVLSALDQFCAEHLLHWIEACSLLGELRGALHSIGDLCQKFRAGTQVSNDTMTLLSDAQHLIREFFPIISTTALQVYHSVLLFAPDHTLLLKKYQHEMDLPIQTYNAVDGRWSLCDIVIDGLTAPFQSVCFSPDGSSILSGSEDHVHLWDAMTGAFLQAFTGLSLPVTSVAFSPDGTRIAAGSQDAHVLMWDARTGGHLWTFEGHSQSVESVSFHPGKRLIIASGSRDNTIRVWDAQPCIHLRTLLGHSGPVLSVAFSADGTWLASGSADQTLRLWDAMKLIPLRIIRRYPEFVMSVAISSDGKHIAAGCSDQTVWICDASNGDNMKALKGHGGRVTSVAFSPDGKQVASGSMDHTIRLWDVNTGAQLLALEKHTEWVMSVAFSADGTRIASGSEDRTIRLWDISSSAGLRSFTVRASRVAFSADGATLALLSKDNKLVIMDVSSGTHLRTLRGRPEGLITYLGFNPNGRHFVAVASRSIGVWGPDSIEPSHTLRGHAGWVVVVAFSSTGPHMASGSEDKSVMLWDIEAGTHLRTFMCHSEAVTRRAFKDLSDDKVNTLFEYINGGNKREPDARFSIKHALKDVAGSSLTSAALEGVEKLFSAFAERSLNEVD</sequence>
<feature type="repeat" description="WD" evidence="3">
    <location>
        <begin position="798"/>
        <end position="839"/>
    </location>
</feature>
<reference evidence="5" key="1">
    <citation type="submission" date="2023-03" db="EMBL/GenBank/DDBJ databases">
        <title>Massive genome expansion in bonnet fungi (Mycena s.s.) driven by repeated elements and novel gene families across ecological guilds.</title>
        <authorList>
            <consortium name="Lawrence Berkeley National Laboratory"/>
            <person name="Harder C.B."/>
            <person name="Miyauchi S."/>
            <person name="Viragh M."/>
            <person name="Kuo A."/>
            <person name="Thoen E."/>
            <person name="Andreopoulos B."/>
            <person name="Lu D."/>
            <person name="Skrede I."/>
            <person name="Drula E."/>
            <person name="Henrissat B."/>
            <person name="Morin E."/>
            <person name="Kohler A."/>
            <person name="Barry K."/>
            <person name="LaButti K."/>
            <person name="Morin E."/>
            <person name="Salamov A."/>
            <person name="Lipzen A."/>
            <person name="Mereny Z."/>
            <person name="Hegedus B."/>
            <person name="Baldrian P."/>
            <person name="Stursova M."/>
            <person name="Weitz H."/>
            <person name="Taylor A."/>
            <person name="Grigoriev I.V."/>
            <person name="Nagy L.G."/>
            <person name="Martin F."/>
            <person name="Kauserud H."/>
        </authorList>
    </citation>
    <scope>NUCLEOTIDE SEQUENCE</scope>
    <source>
        <strain evidence="5">CBHHK002</strain>
    </source>
</reference>
<accession>A0AAD7AQ40</accession>
<proteinExistence type="predicted"/>
<dbReference type="InterPro" id="IPR001680">
    <property type="entry name" value="WD40_rpt"/>
</dbReference>
<protein>
    <submittedName>
        <fullName evidence="5">WD40-repeat-containing domain protein</fullName>
    </submittedName>
</protein>
<dbReference type="Pfam" id="PF00400">
    <property type="entry name" value="WD40"/>
    <property type="match status" value="8"/>
</dbReference>
<dbReference type="EMBL" id="JARIHO010000003">
    <property type="protein sequence ID" value="KAJ7364334.1"/>
    <property type="molecule type" value="Genomic_DNA"/>
</dbReference>
<dbReference type="SMART" id="SM00320">
    <property type="entry name" value="WD40"/>
    <property type="match status" value="10"/>
</dbReference>
<dbReference type="PROSITE" id="PS50294">
    <property type="entry name" value="WD_REPEATS_REGION"/>
    <property type="match status" value="6"/>
</dbReference>
<keyword evidence="6" id="KW-1185">Reference proteome</keyword>
<dbReference type="PROSITE" id="PS50082">
    <property type="entry name" value="WD_REPEATS_2"/>
    <property type="match status" value="6"/>
</dbReference>
<evidence type="ECO:0000313" key="5">
    <source>
        <dbReference type="EMBL" id="KAJ7364334.1"/>
    </source>
</evidence>
<dbReference type="Gene3D" id="3.40.50.300">
    <property type="entry name" value="P-loop containing nucleotide triphosphate hydrolases"/>
    <property type="match status" value="1"/>
</dbReference>
<evidence type="ECO:0000256" key="2">
    <source>
        <dbReference type="ARBA" id="ARBA00022737"/>
    </source>
</evidence>
<dbReference type="Pfam" id="PF24883">
    <property type="entry name" value="NPHP3_N"/>
    <property type="match status" value="1"/>
</dbReference>
<dbReference type="InterPro" id="IPR019775">
    <property type="entry name" value="WD40_repeat_CS"/>
</dbReference>
<comment type="caution">
    <text evidence="5">The sequence shown here is derived from an EMBL/GenBank/DDBJ whole genome shotgun (WGS) entry which is preliminary data.</text>
</comment>
<dbReference type="SUPFAM" id="SSF50978">
    <property type="entry name" value="WD40 repeat-like"/>
    <property type="match status" value="2"/>
</dbReference>
<dbReference type="PROSITE" id="PS00678">
    <property type="entry name" value="WD_REPEATS_1"/>
    <property type="match status" value="4"/>
</dbReference>
<keyword evidence="1 3" id="KW-0853">WD repeat</keyword>
<dbReference type="InterPro" id="IPR059179">
    <property type="entry name" value="MLKL-like_MCAfunc"/>
</dbReference>
<evidence type="ECO:0000259" key="4">
    <source>
        <dbReference type="Pfam" id="PF24883"/>
    </source>
</evidence>
<dbReference type="PRINTS" id="PR00320">
    <property type="entry name" value="GPROTEINBRPT"/>
</dbReference>
<evidence type="ECO:0000256" key="1">
    <source>
        <dbReference type="ARBA" id="ARBA00022574"/>
    </source>
</evidence>
<keyword evidence="2" id="KW-0677">Repeat</keyword>
<dbReference type="InterPro" id="IPR015943">
    <property type="entry name" value="WD40/YVTN_repeat-like_dom_sf"/>
</dbReference>
<feature type="repeat" description="WD" evidence="3">
    <location>
        <begin position="1132"/>
        <end position="1173"/>
    </location>
</feature>
<gene>
    <name evidence="5" type="ORF">DFH08DRAFT_949934</name>
</gene>
<dbReference type="InterPro" id="IPR020472">
    <property type="entry name" value="WD40_PAC1"/>
</dbReference>
<dbReference type="CDD" id="cd00200">
    <property type="entry name" value="WD40"/>
    <property type="match status" value="2"/>
</dbReference>
<dbReference type="SMART" id="SM00564">
    <property type="entry name" value="PQQ"/>
    <property type="match status" value="3"/>
</dbReference>
<feature type="repeat" description="WD" evidence="3">
    <location>
        <begin position="883"/>
        <end position="915"/>
    </location>
</feature>
<dbReference type="PANTHER" id="PTHR44129">
    <property type="entry name" value="WD REPEAT-CONTAINING PROTEIN POP1"/>
    <property type="match status" value="1"/>
</dbReference>
<dbReference type="InterPro" id="IPR018391">
    <property type="entry name" value="PQQ_b-propeller_rpt"/>
</dbReference>
<dbReference type="AlphaFoldDB" id="A0AAD7AQ40"/>